<name>A0A183DWD6_9BILA</name>
<protein>
    <submittedName>
        <fullName evidence="6">Stress response protein nst1</fullName>
    </submittedName>
</protein>
<evidence type="ECO:0000256" key="2">
    <source>
        <dbReference type="SAM" id="MobiDB-lite"/>
    </source>
</evidence>
<evidence type="ECO:0000313" key="4">
    <source>
        <dbReference type="EMBL" id="VDN21501.1"/>
    </source>
</evidence>
<evidence type="ECO:0000256" key="3">
    <source>
        <dbReference type="SAM" id="SignalP"/>
    </source>
</evidence>
<evidence type="ECO:0000256" key="1">
    <source>
        <dbReference type="SAM" id="Coils"/>
    </source>
</evidence>
<proteinExistence type="predicted"/>
<evidence type="ECO:0000313" key="5">
    <source>
        <dbReference type="Proteomes" id="UP000271098"/>
    </source>
</evidence>
<dbReference type="Proteomes" id="UP000271098">
    <property type="component" value="Unassembled WGS sequence"/>
</dbReference>
<reference evidence="4 5" key="2">
    <citation type="submission" date="2018-11" db="EMBL/GenBank/DDBJ databases">
        <authorList>
            <consortium name="Pathogen Informatics"/>
        </authorList>
    </citation>
    <scope>NUCLEOTIDE SEQUENCE [LARGE SCALE GENOMIC DNA]</scope>
</reference>
<dbReference type="WBParaSite" id="GPUH_0001304101-mRNA-1">
    <property type="protein sequence ID" value="GPUH_0001304101-mRNA-1"/>
    <property type="gene ID" value="GPUH_0001304101"/>
</dbReference>
<organism evidence="6">
    <name type="scientific">Gongylonema pulchrum</name>
    <dbReference type="NCBI Taxonomy" id="637853"/>
    <lineage>
        <taxon>Eukaryota</taxon>
        <taxon>Metazoa</taxon>
        <taxon>Ecdysozoa</taxon>
        <taxon>Nematoda</taxon>
        <taxon>Chromadorea</taxon>
        <taxon>Rhabditida</taxon>
        <taxon>Spirurina</taxon>
        <taxon>Spiruromorpha</taxon>
        <taxon>Spiruroidea</taxon>
        <taxon>Gongylonematidae</taxon>
        <taxon>Gongylonema</taxon>
    </lineage>
</organism>
<dbReference type="OrthoDB" id="295078at2759"/>
<accession>A0A183DWD6</accession>
<feature type="compositionally biased region" description="Polar residues" evidence="2">
    <location>
        <begin position="274"/>
        <end position="285"/>
    </location>
</feature>
<feature type="signal peptide" evidence="3">
    <location>
        <begin position="1"/>
        <end position="22"/>
    </location>
</feature>
<dbReference type="EMBL" id="UYRT01079848">
    <property type="protein sequence ID" value="VDN21501.1"/>
    <property type="molecule type" value="Genomic_DNA"/>
</dbReference>
<dbReference type="AlphaFoldDB" id="A0A183DWD6"/>
<feature type="coiled-coil region" evidence="1">
    <location>
        <begin position="93"/>
        <end position="194"/>
    </location>
</feature>
<sequence>MLPHFCLKWLFFKSFNFLAGSAHEKIQPQQSSASTGSNSAPQSARQRLAKLTASLIGGISADTLDSVTSPTDASGCITVKELEDQLMGVRIREADTVAELKEMRQKVMELETQNHVCTNQLKRQDEELKRLREERDQIIQREKELSDQMKEERRKAVEAESELKERSVMERLKYSEAMQHIADLKQSIAHLELKVGAIGSHMSGDAVSINSDELTAIIADLQVRIPELSNDEAIQLQKIEEGSAKGTTVSLTSKDRGKGRISGVAPVEEDGNDTTDSGFQLSDAS</sequence>
<keyword evidence="3" id="KW-0732">Signal</keyword>
<evidence type="ECO:0000313" key="6">
    <source>
        <dbReference type="WBParaSite" id="GPUH_0001304101-mRNA-1"/>
    </source>
</evidence>
<keyword evidence="5" id="KW-1185">Reference proteome</keyword>
<reference evidence="6" key="1">
    <citation type="submission" date="2016-06" db="UniProtKB">
        <authorList>
            <consortium name="WormBaseParasite"/>
        </authorList>
    </citation>
    <scope>IDENTIFICATION</scope>
</reference>
<keyword evidence="1" id="KW-0175">Coiled coil</keyword>
<feature type="chain" id="PRO_5043138904" evidence="3">
    <location>
        <begin position="23"/>
        <end position="285"/>
    </location>
</feature>
<feature type="region of interest" description="Disordered" evidence="2">
    <location>
        <begin position="242"/>
        <end position="285"/>
    </location>
</feature>
<gene>
    <name evidence="4" type="ORF">GPUH_LOCUS13027</name>
</gene>